<proteinExistence type="inferred from homology"/>
<protein>
    <submittedName>
        <fullName evidence="9">ABC transporter permease</fullName>
    </submittedName>
</protein>
<dbReference type="InterPro" id="IPR000515">
    <property type="entry name" value="MetI-like"/>
</dbReference>
<dbReference type="OrthoDB" id="9809660at2"/>
<feature type="transmembrane region" description="Helical" evidence="7">
    <location>
        <begin position="164"/>
        <end position="197"/>
    </location>
</feature>
<dbReference type="PANTHER" id="PTHR30151">
    <property type="entry name" value="ALKANE SULFONATE ABC TRANSPORTER-RELATED, MEMBRANE SUBUNIT"/>
    <property type="match status" value="1"/>
</dbReference>
<dbReference type="AlphaFoldDB" id="A0A3N6N0V7"/>
<evidence type="ECO:0000256" key="2">
    <source>
        <dbReference type="ARBA" id="ARBA00022448"/>
    </source>
</evidence>
<feature type="domain" description="ABC transmembrane type-1" evidence="8">
    <location>
        <begin position="62"/>
        <end position="242"/>
    </location>
</feature>
<feature type="transmembrane region" description="Helical" evidence="7">
    <location>
        <begin position="217"/>
        <end position="241"/>
    </location>
</feature>
<keyword evidence="4 7" id="KW-0812">Transmembrane</keyword>
<name>A0A3N6N0V7_9BURK</name>
<feature type="transmembrane region" description="Helical" evidence="7">
    <location>
        <begin position="53"/>
        <end position="79"/>
    </location>
</feature>
<comment type="similarity">
    <text evidence="7">Belongs to the binding-protein-dependent transport system permease family.</text>
</comment>
<dbReference type="Gene3D" id="1.10.3720.10">
    <property type="entry name" value="MetI-like"/>
    <property type="match status" value="1"/>
</dbReference>
<evidence type="ECO:0000256" key="3">
    <source>
        <dbReference type="ARBA" id="ARBA00022475"/>
    </source>
</evidence>
<gene>
    <name evidence="9" type="ORF">D1Y85_23720</name>
</gene>
<dbReference type="SUPFAM" id="SSF161098">
    <property type="entry name" value="MetI-like"/>
    <property type="match status" value="1"/>
</dbReference>
<comment type="subcellular location">
    <subcellularLocation>
        <location evidence="1 7">Cell membrane</location>
        <topology evidence="1 7">Multi-pass membrane protein</topology>
    </subcellularLocation>
</comment>
<dbReference type="Proteomes" id="UP000272778">
    <property type="component" value="Unassembled WGS sequence"/>
</dbReference>
<evidence type="ECO:0000256" key="7">
    <source>
        <dbReference type="RuleBase" id="RU363032"/>
    </source>
</evidence>
<feature type="transmembrane region" description="Helical" evidence="7">
    <location>
        <begin position="91"/>
        <end position="118"/>
    </location>
</feature>
<dbReference type="EMBL" id="RQIS01000023">
    <property type="protein sequence ID" value="RQH01117.1"/>
    <property type="molecule type" value="Genomic_DNA"/>
</dbReference>
<dbReference type="InterPro" id="IPR035906">
    <property type="entry name" value="MetI-like_sf"/>
</dbReference>
<sequence length="263" mass="28554">MMPLRMSILRLLLVVGVLVILEATVRILAIPRFILPTPSSVLIALWRGLSSGLYLSHLGITFAETLLGFVAGSALALVVGAAVAMSRRVEYFLYPFIVMFQATPKVALAPLIIIWFGLGIMSKVVQAALTAFFPLMVNTIVGLRSADEDRVNLMRSLAASEIQIFWMLRLPTALPFIIAGVEIAMIFALIGAIVAEFVGANAGLGMLIQSMNFTLDVAGQFSVLLILSVMGLALNACIHFIRRRILFWDPSEKTMHPISGGKP</sequence>
<keyword evidence="5 7" id="KW-1133">Transmembrane helix</keyword>
<evidence type="ECO:0000256" key="4">
    <source>
        <dbReference type="ARBA" id="ARBA00022692"/>
    </source>
</evidence>
<keyword evidence="2 7" id="KW-0813">Transport</keyword>
<keyword evidence="3" id="KW-1003">Cell membrane</keyword>
<evidence type="ECO:0000256" key="1">
    <source>
        <dbReference type="ARBA" id="ARBA00004651"/>
    </source>
</evidence>
<evidence type="ECO:0000313" key="10">
    <source>
        <dbReference type="Proteomes" id="UP000272778"/>
    </source>
</evidence>
<dbReference type="GO" id="GO:0055085">
    <property type="term" value="P:transmembrane transport"/>
    <property type="evidence" value="ECO:0007669"/>
    <property type="project" value="InterPro"/>
</dbReference>
<feature type="transmembrane region" description="Helical" evidence="7">
    <location>
        <begin position="124"/>
        <end position="143"/>
    </location>
</feature>
<evidence type="ECO:0000256" key="6">
    <source>
        <dbReference type="ARBA" id="ARBA00023136"/>
    </source>
</evidence>
<accession>A0A3N6N0V7</accession>
<dbReference type="CDD" id="cd06261">
    <property type="entry name" value="TM_PBP2"/>
    <property type="match status" value="1"/>
</dbReference>
<dbReference type="Pfam" id="PF00528">
    <property type="entry name" value="BPD_transp_1"/>
    <property type="match status" value="1"/>
</dbReference>
<dbReference type="GO" id="GO:0005886">
    <property type="term" value="C:plasma membrane"/>
    <property type="evidence" value="ECO:0007669"/>
    <property type="project" value="UniProtKB-SubCell"/>
</dbReference>
<evidence type="ECO:0000256" key="5">
    <source>
        <dbReference type="ARBA" id="ARBA00022989"/>
    </source>
</evidence>
<evidence type="ECO:0000313" key="9">
    <source>
        <dbReference type="EMBL" id="RQH01117.1"/>
    </source>
</evidence>
<evidence type="ECO:0000259" key="8">
    <source>
        <dbReference type="PROSITE" id="PS50928"/>
    </source>
</evidence>
<organism evidence="9 10">
    <name type="scientific">Paraburkholderia dinghuensis</name>
    <dbReference type="NCBI Taxonomy" id="2305225"/>
    <lineage>
        <taxon>Bacteria</taxon>
        <taxon>Pseudomonadati</taxon>
        <taxon>Pseudomonadota</taxon>
        <taxon>Betaproteobacteria</taxon>
        <taxon>Burkholderiales</taxon>
        <taxon>Burkholderiaceae</taxon>
        <taxon>Paraburkholderia</taxon>
    </lineage>
</organism>
<reference evidence="9 10" key="1">
    <citation type="submission" date="2018-11" db="EMBL/GenBank/DDBJ databases">
        <title>Paraburkholderia sp. DHOA04, isolated from soil.</title>
        <authorList>
            <person name="Gao Z.-H."/>
            <person name="Qiu L.-H."/>
            <person name="Fu J.-C."/>
        </authorList>
    </citation>
    <scope>NUCLEOTIDE SEQUENCE [LARGE SCALE GENOMIC DNA]</scope>
    <source>
        <strain evidence="9 10">DHOA04</strain>
    </source>
</reference>
<keyword evidence="10" id="KW-1185">Reference proteome</keyword>
<dbReference type="RefSeq" id="WP_124153520.1">
    <property type="nucleotide sequence ID" value="NZ_RQIS01000023.1"/>
</dbReference>
<keyword evidence="6 7" id="KW-0472">Membrane</keyword>
<dbReference type="PANTHER" id="PTHR30151:SF20">
    <property type="entry name" value="ABC TRANSPORTER PERMEASE PROTEIN HI_0355-RELATED"/>
    <property type="match status" value="1"/>
</dbReference>
<dbReference type="PROSITE" id="PS50928">
    <property type="entry name" value="ABC_TM1"/>
    <property type="match status" value="1"/>
</dbReference>
<comment type="caution">
    <text evidence="9">The sequence shown here is derived from an EMBL/GenBank/DDBJ whole genome shotgun (WGS) entry which is preliminary data.</text>
</comment>